<dbReference type="AlphaFoldDB" id="A0AB36P6G7"/>
<evidence type="ECO:0000313" key="8">
    <source>
        <dbReference type="EMBL" id="SHM81543.1"/>
    </source>
</evidence>
<dbReference type="SUPFAM" id="SSF53335">
    <property type="entry name" value="S-adenosyl-L-methionine-dependent methyltransferases"/>
    <property type="match status" value="1"/>
</dbReference>
<organism evidence="7 10">
    <name type="scientific">Flavobacterium pectinovorum</name>
    <dbReference type="NCBI Taxonomy" id="29533"/>
    <lineage>
        <taxon>Bacteria</taxon>
        <taxon>Pseudomonadati</taxon>
        <taxon>Bacteroidota</taxon>
        <taxon>Flavobacteriia</taxon>
        <taxon>Flavobacteriales</taxon>
        <taxon>Flavobacteriaceae</taxon>
        <taxon>Flavobacterium</taxon>
    </lineage>
</organism>
<dbReference type="Proteomes" id="UP000198431">
    <property type="component" value="Unassembled WGS sequence"/>
</dbReference>
<dbReference type="GO" id="GO:0009007">
    <property type="term" value="F:site-specific DNA-methyltransferase (adenine-specific) activity"/>
    <property type="evidence" value="ECO:0007669"/>
    <property type="project" value="UniProtKB-EC"/>
</dbReference>
<dbReference type="InterPro" id="IPR012327">
    <property type="entry name" value="MeTrfase_D12"/>
</dbReference>
<evidence type="ECO:0000256" key="1">
    <source>
        <dbReference type="ARBA" id="ARBA00006594"/>
    </source>
</evidence>
<evidence type="ECO:0000313" key="10">
    <source>
        <dbReference type="Proteomes" id="UP000198431"/>
    </source>
</evidence>
<comment type="catalytic activity">
    <reaction evidence="6">
        <text>a 2'-deoxyadenosine in DNA + S-adenosyl-L-methionine = an N(6)-methyl-2'-deoxyadenosine in DNA + S-adenosyl-L-homocysteine + H(+)</text>
        <dbReference type="Rhea" id="RHEA:15197"/>
        <dbReference type="Rhea" id="RHEA-COMP:12418"/>
        <dbReference type="Rhea" id="RHEA-COMP:12419"/>
        <dbReference type="ChEBI" id="CHEBI:15378"/>
        <dbReference type="ChEBI" id="CHEBI:57856"/>
        <dbReference type="ChEBI" id="CHEBI:59789"/>
        <dbReference type="ChEBI" id="CHEBI:90615"/>
        <dbReference type="ChEBI" id="CHEBI:90616"/>
        <dbReference type="EC" id="2.1.1.72"/>
    </reaction>
</comment>
<dbReference type="EMBL" id="MUHB01000003">
    <property type="protein sequence ID" value="OXB07820.1"/>
    <property type="molecule type" value="Genomic_DNA"/>
</dbReference>
<dbReference type="InterPro" id="IPR029063">
    <property type="entry name" value="SAM-dependent_MTases_sf"/>
</dbReference>
<dbReference type="Pfam" id="PF02086">
    <property type="entry name" value="MethyltransfD12"/>
    <property type="match status" value="1"/>
</dbReference>
<comment type="caution">
    <text evidence="7">The sequence shown here is derived from an EMBL/GenBank/DDBJ whole genome shotgun (WGS) entry which is preliminary data.</text>
</comment>
<evidence type="ECO:0000256" key="5">
    <source>
        <dbReference type="ARBA" id="ARBA00022691"/>
    </source>
</evidence>
<evidence type="ECO:0000256" key="4">
    <source>
        <dbReference type="ARBA" id="ARBA00022679"/>
    </source>
</evidence>
<dbReference type="RefSeq" id="WP_073396379.1">
    <property type="nucleotide sequence ID" value="NZ_FRBX01000004.1"/>
</dbReference>
<protein>
    <recommendedName>
        <fullName evidence="2">site-specific DNA-methyltransferase (adenine-specific)</fullName>
        <ecNumber evidence="2">2.1.1.72</ecNumber>
    </recommendedName>
</protein>
<dbReference type="Gene3D" id="3.40.50.150">
    <property type="entry name" value="Vaccinia Virus protein VP39"/>
    <property type="match status" value="1"/>
</dbReference>
<keyword evidence="9" id="KW-1185">Reference proteome</keyword>
<name>A0AB36P6G7_9FLAO</name>
<dbReference type="Gene3D" id="1.10.1020.10">
    <property type="entry name" value="Adenine-specific Methyltransferase, Domain 2"/>
    <property type="match status" value="1"/>
</dbReference>
<evidence type="ECO:0000313" key="9">
    <source>
        <dbReference type="Proteomes" id="UP000184216"/>
    </source>
</evidence>
<dbReference type="REBASE" id="249206">
    <property type="entry name" value="M.Fpe19366ORF2845P"/>
</dbReference>
<dbReference type="GO" id="GO:0032259">
    <property type="term" value="P:methylation"/>
    <property type="evidence" value="ECO:0007669"/>
    <property type="project" value="UniProtKB-KW"/>
</dbReference>
<dbReference type="EC" id="2.1.1.72" evidence="2"/>
<keyword evidence="3" id="KW-0489">Methyltransferase</keyword>
<dbReference type="GO" id="GO:0009307">
    <property type="term" value="P:DNA restriction-modification system"/>
    <property type="evidence" value="ECO:0007669"/>
    <property type="project" value="InterPro"/>
</dbReference>
<dbReference type="InterPro" id="IPR023095">
    <property type="entry name" value="Ade_MeTrfase_dom_2"/>
</dbReference>
<dbReference type="PRINTS" id="PR00505">
    <property type="entry name" value="D12N6MTFRASE"/>
</dbReference>
<dbReference type="InterPro" id="IPR002052">
    <property type="entry name" value="DNA_methylase_N6_adenine_CS"/>
</dbReference>
<reference evidence="7 10" key="1">
    <citation type="submission" date="2016-11" db="EMBL/GenBank/DDBJ databases">
        <title>Whole genomes of Flavobacteriaceae.</title>
        <authorList>
            <person name="Stine C."/>
            <person name="Li C."/>
            <person name="Tadesse D."/>
        </authorList>
    </citation>
    <scope>NUCLEOTIDE SEQUENCE [LARGE SCALE GENOMIC DNA]</scope>
    <source>
        <strain evidence="7 10">ATCC 19366</strain>
    </source>
</reference>
<evidence type="ECO:0000256" key="6">
    <source>
        <dbReference type="ARBA" id="ARBA00047942"/>
    </source>
</evidence>
<dbReference type="PROSITE" id="PS00092">
    <property type="entry name" value="N6_MTASE"/>
    <property type="match status" value="1"/>
</dbReference>
<sequence>MSKIKLPVTRYYGSKRKLVERIWNEIENLGLEFNSVLDVFGGTAIFSYYSKVKGKTVIYNDIFTFNTLIGRKLIEHTSNELTYDHAVDLLQPVADRIYLNTIQENFEGIYFTNEENAQIDIFIQNANALENENQRLSAYYLLFQSCIIKRPYNLFHRNNLSMRLNYSGGNFGNKKTWERPFEELFSRFIKELDEFTFENGQPNRAVNSSALNCNEIADLIYIDPPYFNSKGHHTTYHSKYHFLEGLANYGEIANHINPDKNNREIVINKSEEFERPARFLQELEQLILNHVNSIIVISYRNNGVPSIQEISDLLIVCKPGCQIHTIDLGMYGYALNKTNKLNNEFLIIGTNDPLVA</sequence>
<proteinExistence type="inferred from homology"/>
<evidence type="ECO:0000256" key="3">
    <source>
        <dbReference type="ARBA" id="ARBA00022603"/>
    </source>
</evidence>
<accession>A0AB36P6G7</accession>
<evidence type="ECO:0000256" key="2">
    <source>
        <dbReference type="ARBA" id="ARBA00011900"/>
    </source>
</evidence>
<dbReference type="GO" id="GO:0003676">
    <property type="term" value="F:nucleic acid binding"/>
    <property type="evidence" value="ECO:0007669"/>
    <property type="project" value="InterPro"/>
</dbReference>
<evidence type="ECO:0000313" key="7">
    <source>
        <dbReference type="EMBL" id="OXB07820.1"/>
    </source>
</evidence>
<comment type="similarity">
    <text evidence="1">Belongs to the N(4)/N(6)-methyltransferase family.</text>
</comment>
<reference evidence="8 9" key="2">
    <citation type="submission" date="2016-11" db="EMBL/GenBank/DDBJ databases">
        <authorList>
            <person name="Varghese N."/>
            <person name="Submissions S."/>
        </authorList>
    </citation>
    <scope>NUCLEOTIDE SEQUENCE [LARGE SCALE GENOMIC DNA]</scope>
    <source>
        <strain evidence="8 9">DSM 6368</strain>
    </source>
</reference>
<keyword evidence="5" id="KW-0949">S-adenosyl-L-methionine</keyword>
<dbReference type="Proteomes" id="UP000184216">
    <property type="component" value="Unassembled WGS sequence"/>
</dbReference>
<dbReference type="EMBL" id="FRBX01000004">
    <property type="protein sequence ID" value="SHM81543.1"/>
    <property type="molecule type" value="Genomic_DNA"/>
</dbReference>
<keyword evidence="4" id="KW-0808">Transferase</keyword>
<gene>
    <name evidence="7" type="ORF">B0A72_02845</name>
    <name evidence="8" type="ORF">SAMN05444387_3274</name>
</gene>